<dbReference type="AlphaFoldDB" id="A0A1U7UXB0"/>
<keyword evidence="4" id="KW-1185">Reference proteome</keyword>
<feature type="compositionally biased region" description="Low complexity" evidence="2">
    <location>
        <begin position="40"/>
        <end position="64"/>
    </location>
</feature>
<dbReference type="GO" id="GO:0003676">
    <property type="term" value="F:nucleic acid binding"/>
    <property type="evidence" value="ECO:0007669"/>
    <property type="project" value="InterPro"/>
</dbReference>
<feature type="region of interest" description="Disordered" evidence="2">
    <location>
        <begin position="33"/>
        <end position="75"/>
    </location>
</feature>
<evidence type="ECO:0000256" key="2">
    <source>
        <dbReference type="SAM" id="MobiDB-lite"/>
    </source>
</evidence>
<protein>
    <submittedName>
        <fullName evidence="5">Uncharacterized protein LOC104211451</fullName>
    </submittedName>
</protein>
<reference evidence="4" key="1">
    <citation type="journal article" date="2013" name="Genome Biol.">
        <title>Reference genomes and transcriptomes of Nicotiana sylvestris and Nicotiana tomentosiformis.</title>
        <authorList>
            <person name="Sierro N."/>
            <person name="Battey J.N."/>
            <person name="Ouadi S."/>
            <person name="Bovet L."/>
            <person name="Goepfert S."/>
            <person name="Bakaher N."/>
            <person name="Peitsch M.C."/>
            <person name="Ivanov N.V."/>
        </authorList>
    </citation>
    <scope>NUCLEOTIDE SEQUENCE [LARGE SCALE GENOMIC DNA]</scope>
</reference>
<name>A0A1U7UXB0_NICSY</name>
<keyword evidence="1" id="KW-0863">Zinc-finger</keyword>
<dbReference type="InterPro" id="IPR001878">
    <property type="entry name" value="Znf_CCHC"/>
</dbReference>
<dbReference type="OrthoDB" id="1751882at2759"/>
<dbReference type="PROSITE" id="PS50158">
    <property type="entry name" value="ZF_CCHC"/>
    <property type="match status" value="1"/>
</dbReference>
<proteinExistence type="predicted"/>
<dbReference type="GO" id="GO:0008270">
    <property type="term" value="F:zinc ion binding"/>
    <property type="evidence" value="ECO:0007669"/>
    <property type="project" value="UniProtKB-KW"/>
</dbReference>
<evidence type="ECO:0000256" key="1">
    <source>
        <dbReference type="PROSITE-ProRule" id="PRU00047"/>
    </source>
</evidence>
<evidence type="ECO:0000313" key="5">
    <source>
        <dbReference type="RefSeq" id="XP_009758813.1"/>
    </source>
</evidence>
<keyword evidence="1" id="KW-0862">Zinc</keyword>
<dbReference type="SUPFAM" id="SSF57756">
    <property type="entry name" value="Retrovirus zinc finger-like domains"/>
    <property type="match status" value="1"/>
</dbReference>
<accession>A0A1U7UXB0</accession>
<dbReference type="Proteomes" id="UP000189701">
    <property type="component" value="Unplaced"/>
</dbReference>
<feature type="domain" description="CCHC-type" evidence="3">
    <location>
        <begin position="13"/>
        <end position="27"/>
    </location>
</feature>
<organism evidence="4 5">
    <name type="scientific">Nicotiana sylvestris</name>
    <name type="common">Wood tobacco</name>
    <name type="synonym">South American tobacco</name>
    <dbReference type="NCBI Taxonomy" id="4096"/>
    <lineage>
        <taxon>Eukaryota</taxon>
        <taxon>Viridiplantae</taxon>
        <taxon>Streptophyta</taxon>
        <taxon>Embryophyta</taxon>
        <taxon>Tracheophyta</taxon>
        <taxon>Spermatophyta</taxon>
        <taxon>Magnoliopsida</taxon>
        <taxon>eudicotyledons</taxon>
        <taxon>Gunneridae</taxon>
        <taxon>Pentapetalae</taxon>
        <taxon>asterids</taxon>
        <taxon>lamiids</taxon>
        <taxon>Solanales</taxon>
        <taxon>Solanaceae</taxon>
        <taxon>Nicotianoideae</taxon>
        <taxon>Nicotianeae</taxon>
        <taxon>Nicotiana</taxon>
    </lineage>
</organism>
<gene>
    <name evidence="5" type="primary">LOC104211451</name>
</gene>
<sequence>MHSGVCYLELPVCYGCGMRGHIQRNCRVSHQGACRGTTQSSSPAAATSSVLSPARGAPTTTGRGATRGGVQSSRGPSQFYVMSGLQTAELLQMLLQLHEPFSMSTLVGESITVA</sequence>
<dbReference type="InterPro" id="IPR036875">
    <property type="entry name" value="Znf_CCHC_sf"/>
</dbReference>
<dbReference type="RefSeq" id="XP_009758813.1">
    <property type="nucleotide sequence ID" value="XM_009760511.1"/>
</dbReference>
<keyword evidence="1" id="KW-0479">Metal-binding</keyword>
<evidence type="ECO:0000313" key="4">
    <source>
        <dbReference type="Proteomes" id="UP000189701"/>
    </source>
</evidence>
<reference evidence="5" key="2">
    <citation type="submission" date="2025-08" db="UniProtKB">
        <authorList>
            <consortium name="RefSeq"/>
        </authorList>
    </citation>
    <scope>IDENTIFICATION</scope>
    <source>
        <tissue evidence="5">Leaf</tissue>
    </source>
</reference>
<evidence type="ECO:0000259" key="3">
    <source>
        <dbReference type="PROSITE" id="PS50158"/>
    </source>
</evidence>